<evidence type="ECO:0000256" key="1">
    <source>
        <dbReference type="ARBA" id="ARBA00022723"/>
    </source>
</evidence>
<dbReference type="KEGG" id="lcf:108902750"/>
<dbReference type="SUPFAM" id="SSF57845">
    <property type="entry name" value="B-box zinc-binding domain"/>
    <property type="match status" value="1"/>
</dbReference>
<dbReference type="PANTHER" id="PTHR25465:SF10">
    <property type="entry name" value="TRIPARTITE MOTIF-CONTAINING PROTEIN 16-RELATED"/>
    <property type="match status" value="1"/>
</dbReference>
<dbReference type="InterPro" id="IPR003877">
    <property type="entry name" value="SPRY_dom"/>
</dbReference>
<dbReference type="InterPro" id="IPR058030">
    <property type="entry name" value="TRIM8/14/16/25/29/45/65_CC"/>
</dbReference>
<name>A0AAJ7QN44_LATCA</name>
<dbReference type="PANTHER" id="PTHR25465">
    <property type="entry name" value="B-BOX DOMAIN CONTAINING"/>
    <property type="match status" value="1"/>
</dbReference>
<reference evidence="7" key="1">
    <citation type="submission" date="2025-08" db="UniProtKB">
        <authorList>
            <consortium name="RefSeq"/>
        </authorList>
    </citation>
    <scope>IDENTIFICATION</scope>
    <source>
        <tissue evidence="7">Brain</tissue>
    </source>
</reference>
<keyword evidence="1" id="KW-0479">Metal-binding</keyword>
<evidence type="ECO:0000256" key="4">
    <source>
        <dbReference type="SAM" id="MobiDB-lite"/>
    </source>
</evidence>
<dbReference type="InterPro" id="IPR003879">
    <property type="entry name" value="Butyrophylin_SPRY"/>
</dbReference>
<sequence>MATLRNNSEENLKEVQHGASVREEPEEPTTQTSGTLVPHDVLCDSCMDSPSKALKSCLTCLVSYCEAHLRPHLENTKFQNHRLVDPLHDIDCRTCEVHRLPLDRFCLMDGCCVCLDCESQEHKGHTIASVREARIQIETEMRKKQEEISQSTSAAEKAIKKLQSNNDLIMSSVQEICVLVEQQFSRMQTTVEEAEKRGDGMLEREQRQALRQADGIQAHLEQRRTKLMKTLAQMNKMSKIMSDVDFLQEYSEWKKGVADACLPNVYINRMDHLTSYVQVVTDATQELCDLILSSYKDKLSMFCKGGAKSQMPESLSSVPDPETREDFLKYTRSLTFDPDTTHHFLRVTEDNRKLTNTSPWQHSYPDHPDRFEYWRQAMTSQSIYLGRHYIEAEMSGEGAHVGFTYKSIDRKGEQNTCCITGNDFSWCMGRNSRGFFAWHAGLETSLEVTDIKRIGLYVDFHQGSVSFYDVTGPMRLLHKYKADFIEPLYVTVWLSKKDNVVSLVGAK</sequence>
<dbReference type="GO" id="GO:0005737">
    <property type="term" value="C:cytoplasm"/>
    <property type="evidence" value="ECO:0007669"/>
    <property type="project" value="UniProtKB-ARBA"/>
</dbReference>
<dbReference type="GeneID" id="108902750"/>
<evidence type="ECO:0000256" key="3">
    <source>
        <dbReference type="ARBA" id="ARBA00022833"/>
    </source>
</evidence>
<dbReference type="Pfam" id="PF00622">
    <property type="entry name" value="SPRY"/>
    <property type="match status" value="1"/>
</dbReference>
<proteinExistence type="predicted"/>
<feature type="compositionally biased region" description="Basic and acidic residues" evidence="4">
    <location>
        <begin position="7"/>
        <end position="23"/>
    </location>
</feature>
<feature type="domain" description="B30.2/SPRY" evidence="5">
    <location>
        <begin position="314"/>
        <end position="507"/>
    </location>
</feature>
<evidence type="ECO:0000259" key="5">
    <source>
        <dbReference type="PROSITE" id="PS50188"/>
    </source>
</evidence>
<dbReference type="InterPro" id="IPR000315">
    <property type="entry name" value="Znf_B-box"/>
</dbReference>
<dbReference type="PROSITE" id="PS50188">
    <property type="entry name" value="B302_SPRY"/>
    <property type="match status" value="1"/>
</dbReference>
<dbReference type="InterPro" id="IPR006574">
    <property type="entry name" value="PRY"/>
</dbReference>
<dbReference type="InterPro" id="IPR051051">
    <property type="entry name" value="E3_ubiq-ligase_TRIM/RNF"/>
</dbReference>
<dbReference type="CDD" id="cd19839">
    <property type="entry name" value="Bbox1_TRIM16"/>
    <property type="match status" value="1"/>
</dbReference>
<dbReference type="Pfam" id="PF25600">
    <property type="entry name" value="TRIM_CC"/>
    <property type="match status" value="1"/>
</dbReference>
<dbReference type="RefSeq" id="XP_018560258.1">
    <property type="nucleotide sequence ID" value="XM_018704742.2"/>
</dbReference>
<organism evidence="6 7">
    <name type="scientific">Lates calcarifer</name>
    <name type="common">Barramundi</name>
    <name type="synonym">Holocentrus calcarifer</name>
    <dbReference type="NCBI Taxonomy" id="8187"/>
    <lineage>
        <taxon>Eukaryota</taxon>
        <taxon>Metazoa</taxon>
        <taxon>Chordata</taxon>
        <taxon>Craniata</taxon>
        <taxon>Vertebrata</taxon>
        <taxon>Euteleostomi</taxon>
        <taxon>Actinopterygii</taxon>
        <taxon>Neopterygii</taxon>
        <taxon>Teleostei</taxon>
        <taxon>Neoteleostei</taxon>
        <taxon>Acanthomorphata</taxon>
        <taxon>Carangaria</taxon>
        <taxon>Carangaria incertae sedis</taxon>
        <taxon>Centropomidae</taxon>
        <taxon>Lates</taxon>
    </lineage>
</organism>
<keyword evidence="2" id="KW-0863">Zinc-finger</keyword>
<protein>
    <submittedName>
        <fullName evidence="7">LOW QUALITY PROTEIN: E3 ubiquitin-protein ligase TRIM16-like</fullName>
    </submittedName>
</protein>
<dbReference type="Gene3D" id="2.60.120.920">
    <property type="match status" value="1"/>
</dbReference>
<dbReference type="Pfam" id="PF13765">
    <property type="entry name" value="PRY"/>
    <property type="match status" value="1"/>
</dbReference>
<accession>A0AAJ7QN44</accession>
<feature type="region of interest" description="Disordered" evidence="4">
    <location>
        <begin position="1"/>
        <end position="35"/>
    </location>
</feature>
<evidence type="ECO:0000313" key="6">
    <source>
        <dbReference type="Proteomes" id="UP000694890"/>
    </source>
</evidence>
<evidence type="ECO:0000313" key="7">
    <source>
        <dbReference type="RefSeq" id="XP_018560258.1"/>
    </source>
</evidence>
<dbReference type="GO" id="GO:0008270">
    <property type="term" value="F:zinc ion binding"/>
    <property type="evidence" value="ECO:0007669"/>
    <property type="project" value="UniProtKB-KW"/>
</dbReference>
<dbReference type="SUPFAM" id="SSF49899">
    <property type="entry name" value="Concanavalin A-like lectins/glucanases"/>
    <property type="match status" value="1"/>
</dbReference>
<dbReference type="Gene3D" id="3.30.160.60">
    <property type="entry name" value="Classic Zinc Finger"/>
    <property type="match status" value="1"/>
</dbReference>
<dbReference type="AlphaFoldDB" id="A0AAJ7QN44"/>
<dbReference type="SMART" id="SM00589">
    <property type="entry name" value="PRY"/>
    <property type="match status" value="1"/>
</dbReference>
<dbReference type="SMART" id="SM00449">
    <property type="entry name" value="SPRY"/>
    <property type="match status" value="1"/>
</dbReference>
<dbReference type="Proteomes" id="UP000694890">
    <property type="component" value="Linkage group LG11"/>
</dbReference>
<dbReference type="InterPro" id="IPR043136">
    <property type="entry name" value="B30.2/SPRY_sf"/>
</dbReference>
<dbReference type="PRINTS" id="PR01407">
    <property type="entry name" value="BUTYPHLNCDUF"/>
</dbReference>
<evidence type="ECO:0000256" key="2">
    <source>
        <dbReference type="ARBA" id="ARBA00022771"/>
    </source>
</evidence>
<dbReference type="InterPro" id="IPR013320">
    <property type="entry name" value="ConA-like_dom_sf"/>
</dbReference>
<dbReference type="Gene3D" id="4.10.830.40">
    <property type="match status" value="1"/>
</dbReference>
<gene>
    <name evidence="7" type="primary">LOC108902750</name>
</gene>
<dbReference type="InterPro" id="IPR001870">
    <property type="entry name" value="B30.2/SPRY"/>
</dbReference>
<dbReference type="Pfam" id="PF00643">
    <property type="entry name" value="zf-B_box"/>
    <property type="match status" value="1"/>
</dbReference>
<keyword evidence="3" id="KW-0862">Zinc</keyword>
<dbReference type="CDD" id="cd19769">
    <property type="entry name" value="Bbox2_TRIM16-like"/>
    <property type="match status" value="1"/>
</dbReference>